<dbReference type="Proteomes" id="UP000006241">
    <property type="component" value="Unassembled WGS sequence"/>
</dbReference>
<evidence type="ECO:0000256" key="4">
    <source>
        <dbReference type="ARBA" id="ARBA00023136"/>
    </source>
</evidence>
<dbReference type="InterPro" id="IPR012944">
    <property type="entry name" value="SusD_RagB_dom"/>
</dbReference>
<evidence type="ECO:0000256" key="2">
    <source>
        <dbReference type="ARBA" id="ARBA00006275"/>
    </source>
</evidence>
<feature type="domain" description="RagB/SusD" evidence="6">
    <location>
        <begin position="1"/>
        <end position="147"/>
    </location>
</feature>
<comment type="caution">
    <text evidence="7">The sequence shown here is derived from an EMBL/GenBank/DDBJ whole genome shotgun (WGS) entry which is preliminary data.</text>
</comment>
<evidence type="ECO:0000313" key="8">
    <source>
        <dbReference type="Proteomes" id="UP000006241"/>
    </source>
</evidence>
<sequence>MRYAEMLLLNAEAKIESNKIDNSVYEHLNAVRVRAGMPKVNEAVYSNQTKLRELVRREFRVEFAGEGRRRFDIIRWGIADVVMNGAVYGSLSKGSVNSQTGEVTFTNLTDRFFVENRIFTKGKNELWPIPQVVIDNSKGTLSQNPNY</sequence>
<comment type="similarity">
    <text evidence="2">Belongs to the SusD family.</text>
</comment>
<reference evidence="7 8" key="1">
    <citation type="submission" date="2009-01" db="EMBL/GenBank/DDBJ databases">
        <authorList>
            <person name="Qin X."/>
            <person name="Bachman B."/>
            <person name="Battles P."/>
            <person name="Bell A."/>
            <person name="Bess C."/>
            <person name="Bickham C."/>
            <person name="Chaboub L."/>
            <person name="Chen D."/>
            <person name="Coyle M."/>
            <person name="Deiros D.R."/>
            <person name="Dinh H."/>
            <person name="Forbes L."/>
            <person name="Fowler G."/>
            <person name="Francisco L."/>
            <person name="Fu Q."/>
            <person name="Gubbala S."/>
            <person name="Hale W."/>
            <person name="Han Y."/>
            <person name="Hemphill L."/>
            <person name="Highlander S.K."/>
            <person name="Hirani K."/>
            <person name="Hogues M."/>
            <person name="Jackson L."/>
            <person name="Jakkamsetti A."/>
            <person name="Javaid M."/>
            <person name="Jiang H."/>
            <person name="Korchina V."/>
            <person name="Kovar C."/>
            <person name="Lara F."/>
            <person name="Lee S."/>
            <person name="Mata R."/>
            <person name="Mathew T."/>
            <person name="Moen C."/>
            <person name="Morales K."/>
            <person name="Munidasa M."/>
            <person name="Nazareth L."/>
            <person name="Ngo R."/>
            <person name="Nguyen L."/>
            <person name="Okwuonu G."/>
            <person name="Ongeri F."/>
            <person name="Patil S."/>
            <person name="Petrosino J."/>
            <person name="Pham C."/>
            <person name="Pham P."/>
            <person name="Pu L.-L."/>
            <person name="Puazo M."/>
            <person name="Raj R."/>
            <person name="Reid J."/>
            <person name="Rouhana J."/>
            <person name="Saada N."/>
            <person name="Shang Y."/>
            <person name="Simmons D."/>
            <person name="Thornton R."/>
            <person name="Warren J."/>
            <person name="Weissenberger G."/>
            <person name="Zhang J."/>
            <person name="Zhang L."/>
            <person name="Zhou C."/>
            <person name="Zhu D."/>
            <person name="Muzny D."/>
            <person name="Worley K."/>
            <person name="Gibbs R."/>
        </authorList>
    </citation>
    <scope>NUCLEOTIDE SEQUENCE [LARGE SCALE GENOMIC DNA]</scope>
    <source>
        <strain evidence="7 8">ATCC 33300</strain>
    </source>
</reference>
<protein>
    <recommendedName>
        <fullName evidence="6">RagB/SusD domain-containing protein</fullName>
    </recommendedName>
</protein>
<dbReference type="RefSeq" id="WP_003011315.1">
    <property type="nucleotide sequence ID" value="NZ_GG668634.1"/>
</dbReference>
<dbReference type="AlphaFoldDB" id="C2FWS9"/>
<proteinExistence type="inferred from homology"/>
<accession>C2FWS9</accession>
<evidence type="ECO:0000256" key="3">
    <source>
        <dbReference type="ARBA" id="ARBA00022729"/>
    </source>
</evidence>
<dbReference type="Gene3D" id="1.25.40.390">
    <property type="match status" value="1"/>
</dbReference>
<dbReference type="HOGENOM" id="CLU_1766851_0_0_10"/>
<evidence type="ECO:0000313" key="7">
    <source>
        <dbReference type="EMBL" id="EEI92693.1"/>
    </source>
</evidence>
<evidence type="ECO:0000259" key="6">
    <source>
        <dbReference type="Pfam" id="PF07980"/>
    </source>
</evidence>
<dbReference type="InterPro" id="IPR011990">
    <property type="entry name" value="TPR-like_helical_dom_sf"/>
</dbReference>
<evidence type="ECO:0000256" key="5">
    <source>
        <dbReference type="ARBA" id="ARBA00023237"/>
    </source>
</evidence>
<evidence type="ECO:0000256" key="1">
    <source>
        <dbReference type="ARBA" id="ARBA00004442"/>
    </source>
</evidence>
<gene>
    <name evidence="7" type="ORF">HMPREF0765_1785</name>
</gene>
<keyword evidence="5" id="KW-0998">Cell outer membrane</keyword>
<organism evidence="7 8">
    <name type="scientific">Sphingobacterium spiritivorum ATCC 33300</name>
    <dbReference type="NCBI Taxonomy" id="525372"/>
    <lineage>
        <taxon>Bacteria</taxon>
        <taxon>Pseudomonadati</taxon>
        <taxon>Bacteroidota</taxon>
        <taxon>Sphingobacteriia</taxon>
        <taxon>Sphingobacteriales</taxon>
        <taxon>Sphingobacteriaceae</taxon>
        <taxon>Sphingobacterium</taxon>
    </lineage>
</organism>
<dbReference type="Pfam" id="PF07980">
    <property type="entry name" value="SusD_RagB"/>
    <property type="match status" value="1"/>
</dbReference>
<dbReference type="GO" id="GO:0009279">
    <property type="term" value="C:cell outer membrane"/>
    <property type="evidence" value="ECO:0007669"/>
    <property type="project" value="UniProtKB-SubCell"/>
</dbReference>
<dbReference type="EMBL" id="ACHB01000041">
    <property type="protein sequence ID" value="EEI92693.1"/>
    <property type="molecule type" value="Genomic_DNA"/>
</dbReference>
<keyword evidence="3" id="KW-0732">Signal</keyword>
<dbReference type="SUPFAM" id="SSF48452">
    <property type="entry name" value="TPR-like"/>
    <property type="match status" value="1"/>
</dbReference>
<keyword evidence="4" id="KW-0472">Membrane</keyword>
<name>C2FWS9_SPHSI</name>
<comment type="subcellular location">
    <subcellularLocation>
        <location evidence="1">Cell outer membrane</location>
    </subcellularLocation>
</comment>